<reference evidence="7 8" key="1">
    <citation type="submission" date="2021-08" db="EMBL/GenBank/DDBJ databases">
        <title>Draft genome sequence of Spirulina subsalsa with high tolerance to salinity and hype-accumulation of phycocyanin.</title>
        <authorList>
            <person name="Pei H."/>
            <person name="Jiang L."/>
        </authorList>
    </citation>
    <scope>NUCLEOTIDE SEQUENCE [LARGE SCALE GENOMIC DNA]</scope>
    <source>
        <strain evidence="7 8">FACHB-351</strain>
    </source>
</reference>
<keyword evidence="2" id="KW-0328">Glycosyltransferase</keyword>
<dbReference type="PANTHER" id="PTHR44835:SF1">
    <property type="entry name" value="PROTEIN O-GLCNAC TRANSFERASE"/>
    <property type="match status" value="1"/>
</dbReference>
<dbReference type="Gene3D" id="1.25.40.10">
    <property type="entry name" value="Tetratricopeptide repeat domain"/>
    <property type="match status" value="1"/>
</dbReference>
<dbReference type="PANTHER" id="PTHR44835">
    <property type="entry name" value="UDP-N-ACETYLGLUCOSAMINE--PEPTIDE N-ACETYLGLUCOSAMINYLTRANSFERASE SPINDLY-RELATED"/>
    <property type="match status" value="1"/>
</dbReference>
<evidence type="ECO:0000259" key="6">
    <source>
        <dbReference type="Pfam" id="PF13844"/>
    </source>
</evidence>
<dbReference type="Proteomes" id="UP001526426">
    <property type="component" value="Unassembled WGS sequence"/>
</dbReference>
<organism evidence="7 8">
    <name type="scientific">Spirulina subsalsa FACHB-351</name>
    <dbReference type="NCBI Taxonomy" id="234711"/>
    <lineage>
        <taxon>Bacteria</taxon>
        <taxon>Bacillati</taxon>
        <taxon>Cyanobacteriota</taxon>
        <taxon>Cyanophyceae</taxon>
        <taxon>Spirulinales</taxon>
        <taxon>Spirulinaceae</taxon>
        <taxon>Spirulina</taxon>
    </lineage>
</organism>
<keyword evidence="4" id="KW-0677">Repeat</keyword>
<dbReference type="InterPro" id="IPR011990">
    <property type="entry name" value="TPR-like_helical_dom_sf"/>
</dbReference>
<evidence type="ECO:0000256" key="4">
    <source>
        <dbReference type="ARBA" id="ARBA00022737"/>
    </source>
</evidence>
<evidence type="ECO:0000256" key="1">
    <source>
        <dbReference type="ARBA" id="ARBA00004922"/>
    </source>
</evidence>
<dbReference type="RefSeq" id="WP_265264457.1">
    <property type="nucleotide sequence ID" value="NZ_JAIHOM010000042.1"/>
</dbReference>
<keyword evidence="8" id="KW-1185">Reference proteome</keyword>
<dbReference type="Gene3D" id="3.40.50.11380">
    <property type="match status" value="1"/>
</dbReference>
<protein>
    <submittedName>
        <fullName evidence="7">Glycosyl transferase family 1</fullName>
    </submittedName>
</protein>
<dbReference type="SUPFAM" id="SSF53756">
    <property type="entry name" value="UDP-Glycosyltransferase/glycogen phosphorylase"/>
    <property type="match status" value="1"/>
</dbReference>
<dbReference type="EMBL" id="JAIHOM010000042">
    <property type="protein sequence ID" value="MCW6036662.1"/>
    <property type="molecule type" value="Genomic_DNA"/>
</dbReference>
<evidence type="ECO:0000256" key="3">
    <source>
        <dbReference type="ARBA" id="ARBA00022679"/>
    </source>
</evidence>
<dbReference type="InterPro" id="IPR051939">
    <property type="entry name" value="Glycosyltr_41/O-GlcNAc_trsf"/>
</dbReference>
<dbReference type="SUPFAM" id="SSF48452">
    <property type="entry name" value="TPR-like"/>
    <property type="match status" value="1"/>
</dbReference>
<keyword evidence="5" id="KW-0802">TPR repeat</keyword>
<accession>A0ABT3L5D2</accession>
<dbReference type="GO" id="GO:0016740">
    <property type="term" value="F:transferase activity"/>
    <property type="evidence" value="ECO:0007669"/>
    <property type="project" value="UniProtKB-KW"/>
</dbReference>
<evidence type="ECO:0000256" key="5">
    <source>
        <dbReference type="ARBA" id="ARBA00022803"/>
    </source>
</evidence>
<feature type="domain" description="O-GlcNAc transferase C-terminal" evidence="6">
    <location>
        <begin position="313"/>
        <end position="480"/>
    </location>
</feature>
<evidence type="ECO:0000313" key="7">
    <source>
        <dbReference type="EMBL" id="MCW6036662.1"/>
    </source>
</evidence>
<keyword evidence="3 7" id="KW-0808">Transferase</keyword>
<gene>
    <name evidence="7" type="ORF">K4A83_10365</name>
</gene>
<dbReference type="InterPro" id="IPR029489">
    <property type="entry name" value="OGT/SEC/SPY_C"/>
</dbReference>
<sequence>MSPLSEINLLTALDWTQDESTLTAELQAIIEVISSHHHRYPITLWIDSTHHRSEEIHLLLSGVVLNLLMREDLDVSPHVEIALLESILLSENPAITDKIQLCLQGSGSDYHPLFFNHPTLTVADLETIPTEEIFLVAGDRLFRQGNWQGASEQYQQYLKNNIGSETLYWNLAECYRCLEQLDALTATIEQGINYYPEAGHLYFLLITDLRRRGKVEQALPWVEKATEKLPCDYTFQLLKHLIVPALYHTTEEIEFYRERFSKGLDNLMKQTQLNSPEDRNIALRGICSLTNFYLSFQGKNDRDLQIKYGQLVQKIVNANFPQWSYPLTMPTLAAGEKIRVGYASAYLHSYSGTLWLIGWLKQQDRSRFEVYCYYTSNTPDEVTEQFKQYSDYFYQIPKDLETVCQQIRQDNLHILVFPELGMDAPTFAMAGLRLAPVQCTAWGHPVTTGLPTVDYFLSSELMEGEGAEEHYSEQLVRLPNIGVAYPKPTIPPLIKKRSDYQLADERTLYLCCQSPVKYLPQYDYMLPAIAAQVPHAQFLFLRGTLLKPRLKVAFAEMGLDYREYCVFRRIPERLDYLMINLLSDVYLDTLSWSGGNTSLEAIACHLPVVTCPGEFMRGRHTDSFLKMIGVGETIAQDEAEYIEIAVKLGRNERWREEVRAKMGKCCDRLYEDPQCVQGLETFYQQVVHPS</sequence>
<comment type="caution">
    <text evidence="7">The sequence shown here is derived from an EMBL/GenBank/DDBJ whole genome shotgun (WGS) entry which is preliminary data.</text>
</comment>
<dbReference type="Gene3D" id="3.40.50.2000">
    <property type="entry name" value="Glycogen Phosphorylase B"/>
    <property type="match status" value="1"/>
</dbReference>
<evidence type="ECO:0000256" key="2">
    <source>
        <dbReference type="ARBA" id="ARBA00022676"/>
    </source>
</evidence>
<feature type="domain" description="O-GlcNAc transferase C-terminal" evidence="6">
    <location>
        <begin position="493"/>
        <end position="663"/>
    </location>
</feature>
<name>A0ABT3L5D2_9CYAN</name>
<proteinExistence type="predicted"/>
<comment type="pathway">
    <text evidence="1">Protein modification; protein glycosylation.</text>
</comment>
<dbReference type="Pfam" id="PF13844">
    <property type="entry name" value="Glyco_transf_41"/>
    <property type="match status" value="2"/>
</dbReference>
<evidence type="ECO:0000313" key="8">
    <source>
        <dbReference type="Proteomes" id="UP001526426"/>
    </source>
</evidence>